<feature type="domain" description="AB hydrolase-1" evidence="3">
    <location>
        <begin position="240"/>
        <end position="482"/>
    </location>
</feature>
<gene>
    <name evidence="5" type="ORF">EGT67_03500</name>
</gene>
<dbReference type="InterPro" id="IPR051321">
    <property type="entry name" value="PHA/PHB_synthase"/>
</dbReference>
<dbReference type="GO" id="GO:0042619">
    <property type="term" value="P:poly-hydroxybutyrate biosynthetic process"/>
    <property type="evidence" value="ECO:0007669"/>
    <property type="project" value="InterPro"/>
</dbReference>
<sequence length="560" mass="59969">MFDNAIRQLSARVDPTGWFAAGASVAKNAACNPAAVAAATGRLAVGLAQIPPDAVRVAVGASTAPPAPGDARFRDRAWQDNPAYFAVLRSYLCARSYVDSLVDAGAADAFTAAKARQLAHLLLDVAAPTNNPVTNPEVLTRAIATGGKSLARGTSYLVEDVVKRGGRPKRTDDTAFTLGENMAATPGQVVFRNDLIELIQYAPQTEQVHATPLLACPPWINKFYIMDIGPGRSFVEWAVRHGRTVFLISYRNPDESMSGVGFDDYLTDGVTAAMDVVEEITGASKIDLVGLCLGGAMASIAAGYLAAAGDHRLGTLTLANTLLDYSSPGDLGLLTDPETLAKIDIVMRRAGYLSGTDMAQTFDLLRANDLIFRYWVSRWMLGEEPQSFDLLAWNEDSTRMPAAMHSTYLHSLYGENQLALGRFTIAGQTISLKDVDSDVYIVGALDDHIVPWQSSYAGAVLFGGDVRFVLSNGGHIAGIVNPPGKKTWIEACGEPQGSTTSGLPADPSTWKEAAQRRSGSWWEDWAAWSQQRSGELQAPPPMGSKMHPVIGTAPGTYVFN</sequence>
<dbReference type="PANTHER" id="PTHR36837">
    <property type="entry name" value="POLY(3-HYDROXYALKANOATE) POLYMERASE SUBUNIT PHAC"/>
    <property type="match status" value="1"/>
</dbReference>
<dbReference type="RefSeq" id="WP_127914606.1">
    <property type="nucleotide sequence ID" value="NZ_RKLP01000001.1"/>
</dbReference>
<keyword evidence="1" id="KW-0808">Transferase</keyword>
<dbReference type="InterPro" id="IPR010941">
    <property type="entry name" value="PhaC_N"/>
</dbReference>
<evidence type="ECO:0000256" key="2">
    <source>
        <dbReference type="ARBA" id="ARBA00023315"/>
    </source>
</evidence>
<evidence type="ECO:0000313" key="6">
    <source>
        <dbReference type="Proteomes" id="UP000286208"/>
    </source>
</evidence>
<dbReference type="GO" id="GO:0016787">
    <property type="term" value="F:hydrolase activity"/>
    <property type="evidence" value="ECO:0007669"/>
    <property type="project" value="UniProtKB-KW"/>
</dbReference>
<evidence type="ECO:0000256" key="1">
    <source>
        <dbReference type="ARBA" id="ARBA00022679"/>
    </source>
</evidence>
<reference evidence="5 6" key="1">
    <citation type="submission" date="2018-11" db="EMBL/GenBank/DDBJ databases">
        <title>Rhodococcus spongicola sp. nov. and Rhodococcus xishaensis sp. nov. from marine sponges.</title>
        <authorList>
            <person name="Li L."/>
            <person name="Lin H.W."/>
        </authorList>
    </citation>
    <scope>NUCLEOTIDE SEQUENCE [LARGE SCALE GENOMIC DNA]</scope>
    <source>
        <strain evidence="5 6">CCTCC AB2014297</strain>
    </source>
</reference>
<dbReference type="AlphaFoldDB" id="A0A3S3BXE3"/>
<dbReference type="InterPro" id="IPR029058">
    <property type="entry name" value="AB_hydrolase_fold"/>
</dbReference>
<dbReference type="PANTHER" id="PTHR36837:SF5">
    <property type="entry name" value="POLY-3-HYDROXYBUTYRATE SYNTHASE"/>
    <property type="match status" value="1"/>
</dbReference>
<keyword evidence="5" id="KW-0378">Hydrolase</keyword>
<dbReference type="Pfam" id="PF00561">
    <property type="entry name" value="Abhydrolase_1"/>
    <property type="match status" value="1"/>
</dbReference>
<dbReference type="InterPro" id="IPR000073">
    <property type="entry name" value="AB_hydrolase_1"/>
</dbReference>
<organism evidence="5 6">
    <name type="scientific">Prescottella agglutinans</name>
    <dbReference type="NCBI Taxonomy" id="1644129"/>
    <lineage>
        <taxon>Bacteria</taxon>
        <taxon>Bacillati</taxon>
        <taxon>Actinomycetota</taxon>
        <taxon>Actinomycetes</taxon>
        <taxon>Mycobacteriales</taxon>
        <taxon>Nocardiaceae</taxon>
        <taxon>Prescottella</taxon>
    </lineage>
</organism>
<dbReference type="Pfam" id="PF07167">
    <property type="entry name" value="PhaC_N"/>
    <property type="match status" value="1"/>
</dbReference>
<evidence type="ECO:0000313" key="5">
    <source>
        <dbReference type="EMBL" id="RVW11485.1"/>
    </source>
</evidence>
<keyword evidence="2" id="KW-0012">Acyltransferase</keyword>
<dbReference type="GO" id="GO:0016746">
    <property type="term" value="F:acyltransferase activity"/>
    <property type="evidence" value="ECO:0007669"/>
    <property type="project" value="UniProtKB-KW"/>
</dbReference>
<proteinExistence type="predicted"/>
<keyword evidence="6" id="KW-1185">Reference proteome</keyword>
<dbReference type="Gene3D" id="3.40.50.1820">
    <property type="entry name" value="alpha/beta hydrolase"/>
    <property type="match status" value="1"/>
</dbReference>
<dbReference type="EMBL" id="RKLP01000001">
    <property type="protein sequence ID" value="RVW11485.1"/>
    <property type="molecule type" value="Genomic_DNA"/>
</dbReference>
<comment type="caution">
    <text evidence="5">The sequence shown here is derived from an EMBL/GenBank/DDBJ whole genome shotgun (WGS) entry which is preliminary data.</text>
</comment>
<dbReference type="SUPFAM" id="SSF53474">
    <property type="entry name" value="alpha/beta-Hydrolases"/>
    <property type="match status" value="1"/>
</dbReference>
<accession>A0A3S3BXE3</accession>
<evidence type="ECO:0000259" key="3">
    <source>
        <dbReference type="Pfam" id="PF00561"/>
    </source>
</evidence>
<protein>
    <submittedName>
        <fullName evidence="5">Alpha/beta fold hydrolase</fullName>
    </submittedName>
</protein>
<dbReference type="OrthoDB" id="7208816at2"/>
<name>A0A3S3BXE3_9NOCA</name>
<dbReference type="Proteomes" id="UP000286208">
    <property type="component" value="Unassembled WGS sequence"/>
</dbReference>
<feature type="domain" description="Poly-beta-hydroxybutyrate polymerase N-terminal" evidence="4">
    <location>
        <begin position="70"/>
        <end position="238"/>
    </location>
</feature>
<evidence type="ECO:0000259" key="4">
    <source>
        <dbReference type="Pfam" id="PF07167"/>
    </source>
</evidence>